<organism evidence="1 2">
    <name type="scientific">Comamonas flocculans</name>
    <dbReference type="NCBI Taxonomy" id="2597701"/>
    <lineage>
        <taxon>Bacteria</taxon>
        <taxon>Pseudomonadati</taxon>
        <taxon>Pseudomonadota</taxon>
        <taxon>Betaproteobacteria</taxon>
        <taxon>Burkholderiales</taxon>
        <taxon>Comamonadaceae</taxon>
        <taxon>Comamonas</taxon>
    </lineage>
</organism>
<dbReference type="OrthoDB" id="8657297at2"/>
<dbReference type="InterPro" id="IPR012670">
    <property type="entry name" value="T3SS_YscI/HrpB"/>
</dbReference>
<dbReference type="GO" id="GO:0030254">
    <property type="term" value="P:protein secretion by the type III secretion system"/>
    <property type="evidence" value="ECO:0007669"/>
    <property type="project" value="InterPro"/>
</dbReference>
<keyword evidence="2" id="KW-1185">Reference proteome</keyword>
<evidence type="ECO:0000313" key="1">
    <source>
        <dbReference type="EMBL" id="QEA13166.1"/>
    </source>
</evidence>
<dbReference type="Proteomes" id="UP000321199">
    <property type="component" value="Chromosome"/>
</dbReference>
<protein>
    <submittedName>
        <fullName evidence="1">EscI/YscI/HrpB family type III secretion system inner rod protein</fullName>
    </submittedName>
</protein>
<dbReference type="NCBIfam" id="TIGR02497">
    <property type="entry name" value="yscI_hrpB_dom"/>
    <property type="match status" value="1"/>
</dbReference>
<name>A0A5B8RUE0_9BURK</name>
<dbReference type="Pfam" id="PF17001">
    <property type="entry name" value="T3SS_basalb_I"/>
    <property type="match status" value="1"/>
</dbReference>
<dbReference type="KEGG" id="cof:FOZ74_09045"/>
<dbReference type="RefSeq" id="WP_146912758.1">
    <property type="nucleotide sequence ID" value="NZ_CP042344.1"/>
</dbReference>
<dbReference type="EMBL" id="CP042344">
    <property type="protein sequence ID" value="QEA13166.1"/>
    <property type="molecule type" value="Genomic_DNA"/>
</dbReference>
<dbReference type="AlphaFoldDB" id="A0A5B8RUE0"/>
<accession>A0A5B8RUE0</accession>
<evidence type="ECO:0000313" key="2">
    <source>
        <dbReference type="Proteomes" id="UP000321199"/>
    </source>
</evidence>
<reference evidence="1 2" key="1">
    <citation type="submission" date="2019-07" db="EMBL/GenBank/DDBJ databases">
        <title>Complete genome sequence of Comamonas sp. NLF 7-7 isolated from livestock.</title>
        <authorList>
            <person name="Kim D.H."/>
            <person name="Kim J.G."/>
        </authorList>
    </citation>
    <scope>NUCLEOTIDE SEQUENCE [LARGE SCALE GENOMIC DNA]</scope>
    <source>
        <strain evidence="1 2">NLF 7-7</strain>
    </source>
</reference>
<proteinExistence type="predicted"/>
<sequence>MEIASAHLVAQLAQTLPSPAPAAEPPALAAGPDALAAARFQSLMQAPPAELTAPAAAAQQALGSAAPLSVSLGDRILSGMQHTAGSVQGTWRSVADKLNSPLPMDTREMLQVQLQLSQVAVQYELLGKAISRSTQNIDQLVRIQ</sequence>
<gene>
    <name evidence="1" type="ORF">FOZ74_09045</name>
</gene>